<dbReference type="AlphaFoldDB" id="A0A8H7S2W3"/>
<dbReference type="Proteomes" id="UP000646827">
    <property type="component" value="Unassembled WGS sequence"/>
</dbReference>
<feature type="region of interest" description="Disordered" evidence="1">
    <location>
        <begin position="72"/>
        <end position="95"/>
    </location>
</feature>
<protein>
    <submittedName>
        <fullName evidence="2">Uncharacterized protein</fullName>
    </submittedName>
</protein>
<reference evidence="2 3" key="1">
    <citation type="submission" date="2020-12" db="EMBL/GenBank/DDBJ databases">
        <title>Metabolic potential, ecology and presence of endohyphal bacteria is reflected in genomic diversity of Mucoromycotina.</title>
        <authorList>
            <person name="Muszewska A."/>
            <person name="Okrasinska A."/>
            <person name="Steczkiewicz K."/>
            <person name="Drgas O."/>
            <person name="Orlowska M."/>
            <person name="Perlinska-Lenart U."/>
            <person name="Aleksandrzak-Piekarczyk T."/>
            <person name="Szatraj K."/>
            <person name="Zielenkiewicz U."/>
            <person name="Pilsyk S."/>
            <person name="Malc E."/>
            <person name="Mieczkowski P."/>
            <person name="Kruszewska J.S."/>
            <person name="Biernat P."/>
            <person name="Pawlowska J."/>
        </authorList>
    </citation>
    <scope>NUCLEOTIDE SEQUENCE [LARGE SCALE GENOMIC DNA]</scope>
    <source>
        <strain evidence="2 3">CBS 142.35</strain>
    </source>
</reference>
<sequence length="198" mass="23740">MGRGRQYDEISIINSEEIENEYDRYIRDSNRISLRAKQARDNTSEPDDAIMIENNDNNNEYRCKRQRKRFDADENDDLMNSDDINNKSRHIPSEETDRGNYFYNFFGRLEALKQGGPEHIQEQVDGLHELLNQLTQTEQNMAIGAREFVEKMSEFQSRLKDCYRDSGPLVPYPLETEDIRLPRWIYEWLENHRRKRLE</sequence>
<comment type="caution">
    <text evidence="2">The sequence shown here is derived from an EMBL/GenBank/DDBJ whole genome shotgun (WGS) entry which is preliminary data.</text>
</comment>
<gene>
    <name evidence="2" type="ORF">INT45_001190</name>
</gene>
<keyword evidence="3" id="KW-1185">Reference proteome</keyword>
<proteinExistence type="predicted"/>
<accession>A0A8H7S2W3</accession>
<name>A0A8H7S2W3_9FUNG</name>
<evidence type="ECO:0000313" key="3">
    <source>
        <dbReference type="Proteomes" id="UP000646827"/>
    </source>
</evidence>
<dbReference type="OrthoDB" id="10335958at2759"/>
<evidence type="ECO:0000313" key="2">
    <source>
        <dbReference type="EMBL" id="KAG2221665.1"/>
    </source>
</evidence>
<dbReference type="EMBL" id="JAEPRB010000103">
    <property type="protein sequence ID" value="KAG2221665.1"/>
    <property type="molecule type" value="Genomic_DNA"/>
</dbReference>
<organism evidence="2 3">
    <name type="scientific">Circinella minor</name>
    <dbReference type="NCBI Taxonomy" id="1195481"/>
    <lineage>
        <taxon>Eukaryota</taxon>
        <taxon>Fungi</taxon>
        <taxon>Fungi incertae sedis</taxon>
        <taxon>Mucoromycota</taxon>
        <taxon>Mucoromycotina</taxon>
        <taxon>Mucoromycetes</taxon>
        <taxon>Mucorales</taxon>
        <taxon>Lichtheimiaceae</taxon>
        <taxon>Circinella</taxon>
    </lineage>
</organism>
<evidence type="ECO:0000256" key="1">
    <source>
        <dbReference type="SAM" id="MobiDB-lite"/>
    </source>
</evidence>